<feature type="compositionally biased region" description="Basic residues" evidence="1">
    <location>
        <begin position="111"/>
        <end position="129"/>
    </location>
</feature>
<proteinExistence type="predicted"/>
<keyword evidence="3" id="KW-1185">Reference proteome</keyword>
<comment type="caution">
    <text evidence="2">The sequence shown here is derived from an EMBL/GenBank/DDBJ whole genome shotgun (WGS) entry which is preliminary data.</text>
</comment>
<dbReference type="EMBL" id="JARKIB010000133">
    <property type="protein sequence ID" value="KAJ7734244.1"/>
    <property type="molecule type" value="Genomic_DNA"/>
</dbReference>
<evidence type="ECO:0000256" key="1">
    <source>
        <dbReference type="SAM" id="MobiDB-lite"/>
    </source>
</evidence>
<dbReference type="Proteomes" id="UP001215598">
    <property type="component" value="Unassembled WGS sequence"/>
</dbReference>
<organism evidence="2 3">
    <name type="scientific">Mycena metata</name>
    <dbReference type="NCBI Taxonomy" id="1033252"/>
    <lineage>
        <taxon>Eukaryota</taxon>
        <taxon>Fungi</taxon>
        <taxon>Dikarya</taxon>
        <taxon>Basidiomycota</taxon>
        <taxon>Agaricomycotina</taxon>
        <taxon>Agaricomycetes</taxon>
        <taxon>Agaricomycetidae</taxon>
        <taxon>Agaricales</taxon>
        <taxon>Marasmiineae</taxon>
        <taxon>Mycenaceae</taxon>
        <taxon>Mycena</taxon>
    </lineage>
</organism>
<protein>
    <submittedName>
        <fullName evidence="2">Uncharacterized protein</fullName>
    </submittedName>
</protein>
<reference evidence="2" key="1">
    <citation type="submission" date="2023-03" db="EMBL/GenBank/DDBJ databases">
        <title>Massive genome expansion in bonnet fungi (Mycena s.s.) driven by repeated elements and novel gene families across ecological guilds.</title>
        <authorList>
            <consortium name="Lawrence Berkeley National Laboratory"/>
            <person name="Harder C.B."/>
            <person name="Miyauchi S."/>
            <person name="Viragh M."/>
            <person name="Kuo A."/>
            <person name="Thoen E."/>
            <person name="Andreopoulos B."/>
            <person name="Lu D."/>
            <person name="Skrede I."/>
            <person name="Drula E."/>
            <person name="Henrissat B."/>
            <person name="Morin E."/>
            <person name="Kohler A."/>
            <person name="Barry K."/>
            <person name="LaButti K."/>
            <person name="Morin E."/>
            <person name="Salamov A."/>
            <person name="Lipzen A."/>
            <person name="Mereny Z."/>
            <person name="Hegedus B."/>
            <person name="Baldrian P."/>
            <person name="Stursova M."/>
            <person name="Weitz H."/>
            <person name="Taylor A."/>
            <person name="Grigoriev I.V."/>
            <person name="Nagy L.G."/>
            <person name="Martin F."/>
            <person name="Kauserud H."/>
        </authorList>
    </citation>
    <scope>NUCLEOTIDE SEQUENCE</scope>
    <source>
        <strain evidence="2">CBHHK182m</strain>
    </source>
</reference>
<feature type="compositionally biased region" description="Acidic residues" evidence="1">
    <location>
        <begin position="7"/>
        <end position="26"/>
    </location>
</feature>
<feature type="compositionally biased region" description="Low complexity" evidence="1">
    <location>
        <begin position="57"/>
        <end position="76"/>
    </location>
</feature>
<accession>A0AAD7I3J6</accession>
<feature type="region of interest" description="Disordered" evidence="1">
    <location>
        <begin position="1"/>
        <end position="35"/>
    </location>
</feature>
<dbReference type="AlphaFoldDB" id="A0AAD7I3J6"/>
<gene>
    <name evidence="2" type="ORF">B0H16DRAFT_154362</name>
</gene>
<sequence>MGLESLSDPEEVADAGSDDADGDGDGDVSSVSHASHAVLSASHVAASTFSRTHAHHGSNSSTHSSYTASTSSGARSSEVDTEEDPVAPITPLPGWRTDVCCQYREGQGQNRGRRIRGARGRRQLRRRGRGDRDRRQLGRPRQPGPTFARCGRGRATAAVAAFTTRCHSY</sequence>
<evidence type="ECO:0000313" key="3">
    <source>
        <dbReference type="Proteomes" id="UP001215598"/>
    </source>
</evidence>
<feature type="region of interest" description="Disordered" evidence="1">
    <location>
        <begin position="48"/>
        <end position="147"/>
    </location>
</feature>
<name>A0AAD7I3J6_9AGAR</name>
<evidence type="ECO:0000313" key="2">
    <source>
        <dbReference type="EMBL" id="KAJ7734244.1"/>
    </source>
</evidence>